<dbReference type="Proteomes" id="UP001237011">
    <property type="component" value="Chromosome"/>
</dbReference>
<dbReference type="RefSeq" id="WP_305937684.1">
    <property type="nucleotide sequence ID" value="NZ_CP132191.1"/>
</dbReference>
<organism evidence="1 2">
    <name type="scientific">Mycoplasma seminis</name>
    <dbReference type="NCBI Taxonomy" id="512749"/>
    <lineage>
        <taxon>Bacteria</taxon>
        <taxon>Bacillati</taxon>
        <taxon>Mycoplasmatota</taxon>
        <taxon>Mollicutes</taxon>
        <taxon>Mycoplasmataceae</taxon>
        <taxon>Mycoplasma</taxon>
    </lineage>
</organism>
<keyword evidence="2" id="KW-1185">Reference proteome</keyword>
<protein>
    <submittedName>
        <fullName evidence="1">Uncharacterized protein</fullName>
    </submittedName>
</protein>
<evidence type="ECO:0000313" key="1">
    <source>
        <dbReference type="EMBL" id="WLP85247.1"/>
    </source>
</evidence>
<name>A0ABY9H9J7_9MOLU</name>
<dbReference type="EMBL" id="CP132191">
    <property type="protein sequence ID" value="WLP85247.1"/>
    <property type="molecule type" value="Genomic_DNA"/>
</dbReference>
<gene>
    <name evidence="1" type="ORF">Q8852_02905</name>
</gene>
<reference evidence="1" key="1">
    <citation type="submission" date="2023-08" db="EMBL/GenBank/DDBJ databases">
        <title>Complete genome sequence of Mycoplasma seminis 2200.</title>
        <authorList>
            <person name="Spergser J."/>
        </authorList>
    </citation>
    <scope>NUCLEOTIDE SEQUENCE [LARGE SCALE GENOMIC DNA]</scope>
    <source>
        <strain evidence="1">2200</strain>
    </source>
</reference>
<sequence>MNKLKLPNFGELGIDIKECLWNVNPDTYHEFYIKIQSTFRMYLYEFMKKRQIPTELEKDYEQILLYMSFVNYKKEKQLMDTLNKHGHNLKPSNTFEDMKYKIDLKGTNKHGDKIYIQVKPKFEDMSANDATTLYNKAVIDNATPYIACKKNNIWKLKRIVK</sequence>
<proteinExistence type="predicted"/>
<evidence type="ECO:0000313" key="2">
    <source>
        <dbReference type="Proteomes" id="UP001237011"/>
    </source>
</evidence>
<accession>A0ABY9H9J7</accession>